<feature type="domain" description="DUF4064" evidence="2">
    <location>
        <begin position="2"/>
        <end position="76"/>
    </location>
</feature>
<sequence>MSRNTEMVLGILGGLLGFGGAFFALFIVSIDEAVSGSTEMWGLGTSAFLFSILGFAGAVIVKFKAKLGGWLMMISGDAILVSISLFGVVPALFLAAAGLMGVLRKEKVKTAVAA</sequence>
<dbReference type="OrthoDB" id="2623361at2"/>
<feature type="transmembrane region" description="Helical" evidence="1">
    <location>
        <begin position="73"/>
        <end position="99"/>
    </location>
</feature>
<organism evidence="3 4">
    <name type="scientific">Alteribacter keqinensis</name>
    <dbReference type="NCBI Taxonomy" id="2483800"/>
    <lineage>
        <taxon>Bacteria</taxon>
        <taxon>Bacillati</taxon>
        <taxon>Bacillota</taxon>
        <taxon>Bacilli</taxon>
        <taxon>Bacillales</taxon>
        <taxon>Bacillaceae</taxon>
        <taxon>Alteribacter</taxon>
    </lineage>
</organism>
<dbReference type="InterPro" id="IPR025273">
    <property type="entry name" value="DUF4064"/>
</dbReference>
<feature type="transmembrane region" description="Helical" evidence="1">
    <location>
        <begin position="7"/>
        <end position="28"/>
    </location>
</feature>
<keyword evidence="1" id="KW-1133">Transmembrane helix</keyword>
<reference evidence="3 4" key="1">
    <citation type="submission" date="2018-10" db="EMBL/GenBank/DDBJ databases">
        <title>Bacillus Keqinensis sp. nov., a moderately halophilic bacterium isolated from a saline-alkaline lake.</title>
        <authorList>
            <person name="Wang H."/>
        </authorList>
    </citation>
    <scope>NUCLEOTIDE SEQUENCE [LARGE SCALE GENOMIC DNA]</scope>
    <source>
        <strain evidence="3 4">KQ-3</strain>
    </source>
</reference>
<dbReference type="AlphaFoldDB" id="A0A3M7TXJ7"/>
<proteinExistence type="predicted"/>
<name>A0A3M7TXJ7_9BACI</name>
<keyword evidence="1" id="KW-0472">Membrane</keyword>
<keyword evidence="4" id="KW-1185">Reference proteome</keyword>
<dbReference type="RefSeq" id="WP_122897511.1">
    <property type="nucleotide sequence ID" value="NZ_RHIB01000001.1"/>
</dbReference>
<evidence type="ECO:0000313" key="3">
    <source>
        <dbReference type="EMBL" id="RNA69999.1"/>
    </source>
</evidence>
<keyword evidence="1" id="KW-0812">Transmembrane</keyword>
<dbReference type="Pfam" id="PF13273">
    <property type="entry name" value="DUF4064"/>
    <property type="match status" value="1"/>
</dbReference>
<evidence type="ECO:0000313" key="4">
    <source>
        <dbReference type="Proteomes" id="UP000278746"/>
    </source>
</evidence>
<evidence type="ECO:0000259" key="2">
    <source>
        <dbReference type="Pfam" id="PF13273"/>
    </source>
</evidence>
<accession>A0A3M7TXJ7</accession>
<evidence type="ECO:0000256" key="1">
    <source>
        <dbReference type="SAM" id="Phobius"/>
    </source>
</evidence>
<feature type="transmembrane region" description="Helical" evidence="1">
    <location>
        <begin position="40"/>
        <end position="61"/>
    </location>
</feature>
<dbReference type="EMBL" id="RHIB01000001">
    <property type="protein sequence ID" value="RNA69999.1"/>
    <property type="molecule type" value="Genomic_DNA"/>
</dbReference>
<protein>
    <submittedName>
        <fullName evidence="3">DUF4064 domain-containing protein</fullName>
    </submittedName>
</protein>
<gene>
    <name evidence="3" type="ORF">EBO34_08735</name>
</gene>
<dbReference type="Proteomes" id="UP000278746">
    <property type="component" value="Unassembled WGS sequence"/>
</dbReference>
<comment type="caution">
    <text evidence="3">The sequence shown here is derived from an EMBL/GenBank/DDBJ whole genome shotgun (WGS) entry which is preliminary data.</text>
</comment>